<accession>A0A0D1M595</accession>
<dbReference type="Proteomes" id="UP000033203">
    <property type="component" value="Unassembled WGS sequence"/>
</dbReference>
<gene>
    <name evidence="1" type="ORF">SR41_16585</name>
</gene>
<sequence length="118" mass="12910">MKRARRSWLSLRNAADRLEIGIARERARDAQAILNGEIAHRLKEPLSMMQSIGNRTFNGAVTCAELAAAICKRRSPIKIIVTTAGLAPELRSLPAREIFLPKPLVPDDVIGTLQSLAA</sequence>
<dbReference type="AlphaFoldDB" id="A0A0D1M595"/>
<comment type="caution">
    <text evidence="1">The sequence shown here is derived from an EMBL/GenBank/DDBJ whole genome shotgun (WGS) entry which is preliminary data.</text>
</comment>
<evidence type="ECO:0000313" key="2">
    <source>
        <dbReference type="Proteomes" id="UP000033203"/>
    </source>
</evidence>
<dbReference type="EMBL" id="JXTP01000090">
    <property type="protein sequence ID" value="KIU25997.1"/>
    <property type="molecule type" value="Genomic_DNA"/>
</dbReference>
<evidence type="ECO:0000313" key="1">
    <source>
        <dbReference type="EMBL" id="KIU25997.1"/>
    </source>
</evidence>
<evidence type="ECO:0008006" key="3">
    <source>
        <dbReference type="Google" id="ProtNLM"/>
    </source>
</evidence>
<proteinExistence type="predicted"/>
<name>A0A0D1M595_9SPHN</name>
<protein>
    <recommendedName>
        <fullName evidence="3">Response regulatory domain-containing protein</fullName>
    </recommendedName>
</protein>
<organism evidence="1 2">
    <name type="scientific">Sphingomonas melonis</name>
    <dbReference type="NCBI Taxonomy" id="152682"/>
    <lineage>
        <taxon>Bacteria</taxon>
        <taxon>Pseudomonadati</taxon>
        <taxon>Pseudomonadota</taxon>
        <taxon>Alphaproteobacteria</taxon>
        <taxon>Sphingomonadales</taxon>
        <taxon>Sphingomonadaceae</taxon>
        <taxon>Sphingomonas</taxon>
    </lineage>
</organism>
<dbReference type="PATRIC" id="fig|1549858.7.peg.3510"/>
<reference evidence="1 2" key="1">
    <citation type="submission" date="2015-01" db="EMBL/GenBank/DDBJ databases">
        <title>Genome of Sphingomonas taxi strain 30a.</title>
        <authorList>
            <person name="Eevers N."/>
            <person name="Van Hamme J."/>
            <person name="Bottos E."/>
            <person name="Weyens N."/>
            <person name="Vangronsveld J."/>
        </authorList>
    </citation>
    <scope>NUCLEOTIDE SEQUENCE [LARGE SCALE GENOMIC DNA]</scope>
    <source>
        <strain evidence="1 2">30a</strain>
    </source>
</reference>